<evidence type="ECO:0000259" key="4">
    <source>
        <dbReference type="Pfam" id="PF06978"/>
    </source>
</evidence>
<dbReference type="Pfam" id="PF08170">
    <property type="entry name" value="POPLD"/>
    <property type="match status" value="1"/>
</dbReference>
<sequence>MDTEGDGGTVTGPSQINVRLFVAARVAEIATLTTKIANARDPRISKGFSFQHVAKHMRRRAVSHQPKRLPTRLRAGHLSQVKKSCGSVKKVNKPSRFHRKSPEVSILEYNYRQLRSPDKPRWLESHVWHAKRFHMIPLWGMMIPRAPTSKSFKALYNASNNNAIMQDLSYLRCLILTGNSKSEVLSGISKLITTDYNPSGIRCGELRSGRELVGVVTSAGDNTPSKYLGSIRYQLVTPTLEGGEFKLILWCHPIMQSELIDELCSVYNMEEKEEDEDSSGKVTGMEHDLNQDEKKFLWKLISSRKWLNEETGVVMKDMSEFYNRIRLTGPKSLAILKEIIQISHQDQPNVHPQSNENQEQIWNSLETVTAAPNNMTVVLDVVDPRLKLQKVRRGVGVRFSSKTASGEPALSSTSSMGADSVWSEGAIRCMLRTKMSDKDVSERRRKNLIPGTSIADEMTPNVVSLSLVFRTDQNAGNTGIDIIVPVGWMMPIWITMNFCAVRTYGLEFEEYLAFEMESFNGFTSSTYLPPDISTFYASNSSHHDAMKAKYFSYAPDKRSNLIKLGCPFPFSVDWERFLKFTFNLGIEAAVDVKIVRKREDLLQLSNYFFSKRKKLETMELNIADTFLVPVKLYLVNGCVSNGGCICLPTEEDYGSVGSVRWSWKDIVNVHQDPLEDIHEVKRHDLRNQHQKKLAKLAKKRKSARRASRFTDDNDKLSFEMRLKELDSHVSVEAYNNQMNQLWVNENVEEVLAKQTREVMGFVSYSHFSYKFGQSAALGYVTLGQMKNVKFVKDEMLVLVRDWSRTLEYRWAKLVPCLPSGYE</sequence>
<evidence type="ECO:0000259" key="5">
    <source>
        <dbReference type="Pfam" id="PF08170"/>
    </source>
</evidence>
<gene>
    <name evidence="7" type="ORF">ODALV1_LOCUS14161</name>
</gene>
<comment type="subcellular location">
    <subcellularLocation>
        <location evidence="1">Nucleus</location>
    </subcellularLocation>
</comment>
<keyword evidence="2" id="KW-0819">tRNA processing</keyword>
<comment type="caution">
    <text evidence="7">The sequence shown here is derived from an EMBL/GenBank/DDBJ whole genome shotgun (WGS) entry which is preliminary data.</text>
</comment>
<keyword evidence="3" id="KW-0539">Nucleus</keyword>
<feature type="domain" description="Pop1 N-terminal" evidence="4">
    <location>
        <begin position="99"/>
        <end position="178"/>
    </location>
</feature>
<dbReference type="InterPro" id="IPR055079">
    <property type="entry name" value="POP1_C"/>
</dbReference>
<dbReference type="PANTHER" id="PTHR22731:SF3">
    <property type="entry name" value="RIBONUCLEASES P_MRP PROTEIN SUBUNIT POP1"/>
    <property type="match status" value="1"/>
</dbReference>
<dbReference type="Pfam" id="PF22770">
    <property type="entry name" value="POP1_C"/>
    <property type="match status" value="1"/>
</dbReference>
<name>A0ABP1QQL2_9HEXA</name>
<dbReference type="InterPro" id="IPR039182">
    <property type="entry name" value="Pop1"/>
</dbReference>
<reference evidence="7 8" key="1">
    <citation type="submission" date="2024-08" db="EMBL/GenBank/DDBJ databases">
        <authorList>
            <person name="Cucini C."/>
            <person name="Frati F."/>
        </authorList>
    </citation>
    <scope>NUCLEOTIDE SEQUENCE [LARGE SCALE GENOMIC DNA]</scope>
</reference>
<organism evidence="7 8">
    <name type="scientific">Orchesella dallaii</name>
    <dbReference type="NCBI Taxonomy" id="48710"/>
    <lineage>
        <taxon>Eukaryota</taxon>
        <taxon>Metazoa</taxon>
        <taxon>Ecdysozoa</taxon>
        <taxon>Arthropoda</taxon>
        <taxon>Hexapoda</taxon>
        <taxon>Collembola</taxon>
        <taxon>Entomobryomorpha</taxon>
        <taxon>Entomobryoidea</taxon>
        <taxon>Orchesellidae</taxon>
        <taxon>Orchesellinae</taxon>
        <taxon>Orchesella</taxon>
    </lineage>
</organism>
<dbReference type="InterPro" id="IPR012590">
    <property type="entry name" value="POPLD_dom"/>
</dbReference>
<evidence type="ECO:0000256" key="1">
    <source>
        <dbReference type="ARBA" id="ARBA00004123"/>
    </source>
</evidence>
<dbReference type="InterPro" id="IPR009723">
    <property type="entry name" value="Pop1_N"/>
</dbReference>
<dbReference type="PANTHER" id="PTHR22731">
    <property type="entry name" value="RIBONUCLEASES P/MRP PROTEIN SUBUNIT POP1"/>
    <property type="match status" value="1"/>
</dbReference>
<accession>A0ABP1QQL2</accession>
<evidence type="ECO:0000256" key="2">
    <source>
        <dbReference type="ARBA" id="ARBA00022694"/>
    </source>
</evidence>
<feature type="domain" description="POP1 C-terminal" evidence="6">
    <location>
        <begin position="627"/>
        <end position="813"/>
    </location>
</feature>
<evidence type="ECO:0000313" key="8">
    <source>
        <dbReference type="Proteomes" id="UP001642540"/>
    </source>
</evidence>
<feature type="domain" description="POPLD" evidence="5">
    <location>
        <begin position="479"/>
        <end position="574"/>
    </location>
</feature>
<feature type="domain" description="Pop1 N-terminal" evidence="4">
    <location>
        <begin position="21"/>
        <end position="97"/>
    </location>
</feature>
<dbReference type="EMBL" id="CAXLJM020000044">
    <property type="protein sequence ID" value="CAL8110332.1"/>
    <property type="molecule type" value="Genomic_DNA"/>
</dbReference>
<dbReference type="Proteomes" id="UP001642540">
    <property type="component" value="Unassembled WGS sequence"/>
</dbReference>
<evidence type="ECO:0000313" key="7">
    <source>
        <dbReference type="EMBL" id="CAL8110332.1"/>
    </source>
</evidence>
<protein>
    <submittedName>
        <fullName evidence="7">Uncharacterized protein</fullName>
    </submittedName>
</protein>
<evidence type="ECO:0000256" key="3">
    <source>
        <dbReference type="ARBA" id="ARBA00023242"/>
    </source>
</evidence>
<evidence type="ECO:0000259" key="6">
    <source>
        <dbReference type="Pfam" id="PF22770"/>
    </source>
</evidence>
<keyword evidence="8" id="KW-1185">Reference proteome</keyword>
<dbReference type="Pfam" id="PF06978">
    <property type="entry name" value="POP1_N"/>
    <property type="match status" value="2"/>
</dbReference>
<proteinExistence type="predicted"/>